<evidence type="ECO:0000313" key="3">
    <source>
        <dbReference type="EMBL" id="SFO78782.1"/>
    </source>
</evidence>
<evidence type="ECO:0000256" key="1">
    <source>
        <dbReference type="SAM" id="MobiDB-lite"/>
    </source>
</evidence>
<accession>A0A1I5K168</accession>
<evidence type="ECO:0000313" key="4">
    <source>
        <dbReference type="Proteomes" id="UP000182400"/>
    </source>
</evidence>
<gene>
    <name evidence="3" type="ORF">SAMN05216601_10251</name>
</gene>
<dbReference type="RefSeq" id="WP_074936875.1">
    <property type="nucleotide sequence ID" value="NZ_FOWP01000002.1"/>
</dbReference>
<feature type="domain" description="TniQ" evidence="2">
    <location>
        <begin position="11"/>
        <end position="135"/>
    </location>
</feature>
<dbReference type="OrthoDB" id="6876339at2"/>
<dbReference type="EMBL" id="FOWP01000002">
    <property type="protein sequence ID" value="SFO78782.1"/>
    <property type="molecule type" value="Genomic_DNA"/>
</dbReference>
<sequence length="648" mass="72269">MNIFHLAHARDEESPRSVMMRTAYANGFGSVSAIARAFGAKESRQPLAWQMQQSKLVGQLASHEHLNGKQFLASFYKQLGRTSESPVEVMGLAVPAANIRTDAYSFCPDCIRADNHPSILDLNWLRSCPYHTCKLESACPACSREIRWTQLSGPYCQCGFDLRNTPRTFMRADSSHRILRIFRRQDQPALDRFIFALKALRYAPAREQAQSIVENAARVADCDEEVFKELLEASMLLHPCLPTKPLLAPWIASEDSWIKSQVHHLLNSKTDIADASGTCNCSELQLYQDEMVYALKISPTKLRSFLTRDLVQRVKGKEARWKYSAKKLCMLLEQSTTPSTAVMQAPALSPSNQGCSTYLSIDEAAVRLGVYPDAVRSAYSQGFISAFARKDAHGRRLLLAAAVEHFSATFAFVGQLATELNLPRTTLSAKLLHLGITPVSRHGFDEGLIPIYRRDDVTGEVRSALHNLAHYKSNAGRKPAGCSSRSGEAATSSTDTARALGVGVHDLKHLERNGYLVRSKNLKKGRYFTNSSVTNAQALLKTMISLKCFSAQLGMSSQTFSRRYIQSDYLKYIRIGSKTLVPVEQLHRIQEHRELFVSLCEADEILGAPIGHTANLIRMKKLTPLHSNEAGYISTVCLVRRNDINEIK</sequence>
<dbReference type="AlphaFoldDB" id="A0A1I5K168"/>
<dbReference type="Proteomes" id="UP000182400">
    <property type="component" value="Unassembled WGS sequence"/>
</dbReference>
<feature type="compositionally biased region" description="Polar residues" evidence="1">
    <location>
        <begin position="483"/>
        <end position="494"/>
    </location>
</feature>
<dbReference type="InterPro" id="IPR009492">
    <property type="entry name" value="TniQ"/>
</dbReference>
<proteinExistence type="predicted"/>
<dbReference type="STRING" id="658457.SAMN05216601_10251"/>
<name>A0A1I5K168_9GAMM</name>
<evidence type="ECO:0000259" key="2">
    <source>
        <dbReference type="Pfam" id="PF06527"/>
    </source>
</evidence>
<organism evidence="3 4">
    <name type="scientific">Ectopseudomonas composti</name>
    <dbReference type="NCBI Taxonomy" id="658457"/>
    <lineage>
        <taxon>Bacteria</taxon>
        <taxon>Pseudomonadati</taxon>
        <taxon>Pseudomonadota</taxon>
        <taxon>Gammaproteobacteria</taxon>
        <taxon>Pseudomonadales</taxon>
        <taxon>Pseudomonadaceae</taxon>
        <taxon>Ectopseudomonas</taxon>
    </lineage>
</organism>
<feature type="region of interest" description="Disordered" evidence="1">
    <location>
        <begin position="475"/>
        <end position="494"/>
    </location>
</feature>
<protein>
    <submittedName>
        <fullName evidence="3">TniQ protein</fullName>
    </submittedName>
</protein>
<reference evidence="3 4" key="1">
    <citation type="submission" date="2016-10" db="EMBL/GenBank/DDBJ databases">
        <authorList>
            <person name="de Groot N.N."/>
        </authorList>
    </citation>
    <scope>NUCLEOTIDE SEQUENCE [LARGE SCALE GENOMIC DNA]</scope>
    <source>
        <strain evidence="3 4">CCUG 59231</strain>
    </source>
</reference>
<dbReference type="Pfam" id="PF06527">
    <property type="entry name" value="TniQ"/>
    <property type="match status" value="1"/>
</dbReference>